<keyword evidence="4" id="KW-1185">Reference proteome</keyword>
<evidence type="ECO:0000313" key="3">
    <source>
        <dbReference type="EMBL" id="KAL5109156.1"/>
    </source>
</evidence>
<evidence type="ECO:0000313" key="4">
    <source>
        <dbReference type="Proteomes" id="UP001651158"/>
    </source>
</evidence>
<sequence>MGQQISLTTSTSIQRRHIAFGVVLVFFSIALIIAEAKRPSSSFVGYWVYAVGWLSVILTTFLLYHAFTIFDHDRDRELPAPPIGFFMPDEVPKPPNYDQLSIRGDPPAYSEVCSRRSFVTPTPPPPPTPRPSSLLNYADRRRNRSSTAIRIPMSVRAAHRHQSHPRSRSRSSLRSREGITSAEHLERI</sequence>
<keyword evidence="2" id="KW-0472">Membrane</keyword>
<protein>
    <submittedName>
        <fullName evidence="3">Uncharacterized protein</fullName>
    </submittedName>
</protein>
<keyword evidence="2" id="KW-0812">Transmembrane</keyword>
<organism evidence="3 4">
    <name type="scientific">Taenia crassiceps</name>
    <dbReference type="NCBI Taxonomy" id="6207"/>
    <lineage>
        <taxon>Eukaryota</taxon>
        <taxon>Metazoa</taxon>
        <taxon>Spiralia</taxon>
        <taxon>Lophotrochozoa</taxon>
        <taxon>Platyhelminthes</taxon>
        <taxon>Cestoda</taxon>
        <taxon>Eucestoda</taxon>
        <taxon>Cyclophyllidea</taxon>
        <taxon>Taeniidae</taxon>
        <taxon>Taenia</taxon>
    </lineage>
</organism>
<evidence type="ECO:0000256" key="2">
    <source>
        <dbReference type="SAM" id="Phobius"/>
    </source>
</evidence>
<feature type="region of interest" description="Disordered" evidence="1">
    <location>
        <begin position="116"/>
        <end position="135"/>
    </location>
</feature>
<keyword evidence="2" id="KW-1133">Transmembrane helix</keyword>
<dbReference type="Proteomes" id="UP001651158">
    <property type="component" value="Unassembled WGS sequence"/>
</dbReference>
<feature type="compositionally biased region" description="Basic residues" evidence="1">
    <location>
        <begin position="157"/>
        <end position="173"/>
    </location>
</feature>
<proteinExistence type="predicted"/>
<feature type="transmembrane region" description="Helical" evidence="2">
    <location>
        <begin position="17"/>
        <end position="34"/>
    </location>
</feature>
<accession>A0ABR4QHG0</accession>
<feature type="region of interest" description="Disordered" evidence="1">
    <location>
        <begin position="153"/>
        <end position="188"/>
    </location>
</feature>
<name>A0ABR4QHG0_9CEST</name>
<dbReference type="EMBL" id="JAKROA010000003">
    <property type="protein sequence ID" value="KAL5109156.1"/>
    <property type="molecule type" value="Genomic_DNA"/>
</dbReference>
<evidence type="ECO:0000256" key="1">
    <source>
        <dbReference type="SAM" id="MobiDB-lite"/>
    </source>
</evidence>
<feature type="transmembrane region" description="Helical" evidence="2">
    <location>
        <begin position="46"/>
        <end position="67"/>
    </location>
</feature>
<reference evidence="3 4" key="1">
    <citation type="journal article" date="2022" name="Front. Cell. Infect. Microbiol.">
        <title>The Genomes of Two Strains of Taenia crassiceps the Animal Model for the Study of Human Cysticercosis.</title>
        <authorList>
            <person name="Bobes R.J."/>
            <person name="Estrada K."/>
            <person name="Rios-Valencia D.G."/>
            <person name="Calderon-Gallegos A."/>
            <person name="de la Torre P."/>
            <person name="Carrero J.C."/>
            <person name="Sanchez-Flores A."/>
            <person name="Laclette J.P."/>
        </authorList>
    </citation>
    <scope>NUCLEOTIDE SEQUENCE [LARGE SCALE GENOMIC DNA]</scope>
    <source>
        <strain evidence="3">WFUcys</strain>
    </source>
</reference>
<gene>
    <name evidence="3" type="ORF">TcWFU_007025</name>
</gene>
<feature type="compositionally biased region" description="Pro residues" evidence="1">
    <location>
        <begin position="121"/>
        <end position="130"/>
    </location>
</feature>
<comment type="caution">
    <text evidence="3">The sequence shown here is derived from an EMBL/GenBank/DDBJ whole genome shotgun (WGS) entry which is preliminary data.</text>
</comment>